<name>A0ABT3B568_9CYAN</name>
<reference evidence="3 4" key="1">
    <citation type="submission" date="2022-10" db="EMBL/GenBank/DDBJ databases">
        <title>Identification of biosynthetic pathway for the production of the potent trypsin inhibitor radiosumin.</title>
        <authorList>
            <person name="Fewer D.P."/>
            <person name="Delbaje E."/>
            <person name="Ouyang X."/>
            <person name="Agostino P.D."/>
            <person name="Wahlsten M."/>
            <person name="Jokela J."/>
            <person name="Permi P."/>
            <person name="Haapaniemi E."/>
            <person name="Koistinen H."/>
        </authorList>
    </citation>
    <scope>NUCLEOTIDE SEQUENCE [LARGE SCALE GENOMIC DNA]</scope>
    <source>
        <strain evidence="3 4">NIES-515</strain>
    </source>
</reference>
<evidence type="ECO:0000313" key="4">
    <source>
        <dbReference type="Proteomes" id="UP001526143"/>
    </source>
</evidence>
<keyword evidence="4" id="KW-1185">Reference proteome</keyword>
<dbReference type="SUPFAM" id="SSF52540">
    <property type="entry name" value="P-loop containing nucleoside triphosphate hydrolases"/>
    <property type="match status" value="1"/>
</dbReference>
<gene>
    <name evidence="3" type="ORF">OGM63_23870</name>
</gene>
<dbReference type="GO" id="GO:0004020">
    <property type="term" value="F:adenylylsulfate kinase activity"/>
    <property type="evidence" value="ECO:0007669"/>
    <property type="project" value="UniProtKB-EC"/>
</dbReference>
<dbReference type="Pfam" id="PF01583">
    <property type="entry name" value="APS_kinase"/>
    <property type="match status" value="1"/>
</dbReference>
<feature type="domain" description="APS kinase" evidence="2">
    <location>
        <begin position="4"/>
        <end position="47"/>
    </location>
</feature>
<dbReference type="InterPro" id="IPR027417">
    <property type="entry name" value="P-loop_NTPase"/>
</dbReference>
<dbReference type="EC" id="2.7.1.25" evidence="3"/>
<sequence>MKNKGVTLWFTDLSGVGKTTIAKGVESKIKARNCLVEVLDGDVIETNFT</sequence>
<keyword evidence="3" id="KW-0418">Kinase</keyword>
<evidence type="ECO:0000256" key="1">
    <source>
        <dbReference type="ARBA" id="ARBA00022679"/>
    </source>
</evidence>
<evidence type="ECO:0000313" key="3">
    <source>
        <dbReference type="EMBL" id="MCV3216513.1"/>
    </source>
</evidence>
<dbReference type="InterPro" id="IPR059117">
    <property type="entry name" value="APS_kinase_dom"/>
</dbReference>
<dbReference type="Gene3D" id="3.40.50.300">
    <property type="entry name" value="P-loop containing nucleotide triphosphate hydrolases"/>
    <property type="match status" value="1"/>
</dbReference>
<comment type="caution">
    <text evidence="3">The sequence shown here is derived from an EMBL/GenBank/DDBJ whole genome shotgun (WGS) entry which is preliminary data.</text>
</comment>
<accession>A0ABT3B568</accession>
<dbReference type="Proteomes" id="UP001526143">
    <property type="component" value="Unassembled WGS sequence"/>
</dbReference>
<evidence type="ECO:0000259" key="2">
    <source>
        <dbReference type="Pfam" id="PF01583"/>
    </source>
</evidence>
<protein>
    <submittedName>
        <fullName evidence="3">Adenylyl-sulfate kinase</fullName>
        <ecNumber evidence="3">2.7.1.25</ecNumber>
    </submittedName>
</protein>
<organism evidence="3 4">
    <name type="scientific">Plectonema radiosum NIES-515</name>
    <dbReference type="NCBI Taxonomy" id="2986073"/>
    <lineage>
        <taxon>Bacteria</taxon>
        <taxon>Bacillati</taxon>
        <taxon>Cyanobacteriota</taxon>
        <taxon>Cyanophyceae</taxon>
        <taxon>Oscillatoriophycideae</taxon>
        <taxon>Oscillatoriales</taxon>
        <taxon>Microcoleaceae</taxon>
        <taxon>Plectonema</taxon>
    </lineage>
</organism>
<dbReference type="EMBL" id="JAOWRF010000338">
    <property type="protein sequence ID" value="MCV3216513.1"/>
    <property type="molecule type" value="Genomic_DNA"/>
</dbReference>
<keyword evidence="1 3" id="KW-0808">Transferase</keyword>
<dbReference type="RefSeq" id="WP_263748168.1">
    <property type="nucleotide sequence ID" value="NZ_JAOWRF010000338.1"/>
</dbReference>
<proteinExistence type="predicted"/>